<proteinExistence type="predicted"/>
<sequence>MRIPKSVRDEATVLFTTPPSAPKVLTVDDSAIVQKSIQNALKDQGVEVLVADNAVDALNLIYNESIAVVLLDVSMPGVDGLELCRTIRSIPEFESLPIIMVTARDSPFDKVQGQLAGATQYLTKPFDAQTLQGIVQGFLDQKK</sequence>
<evidence type="ECO:0000313" key="5">
    <source>
        <dbReference type="Proteomes" id="UP001235849"/>
    </source>
</evidence>
<reference evidence="4 5" key="1">
    <citation type="submission" date="2023-01" db="EMBL/GenBank/DDBJ databases">
        <title>Novel diversity within Roseofilum (Cyanobacteria; Desertifilaceae) from marine benthic mats with descriptions of four novel species.</title>
        <authorList>
            <person name="Wang Y."/>
            <person name="Berthold D.E."/>
            <person name="Hu J."/>
            <person name="Lefler F.W."/>
            <person name="Laughinghouse H.D. IV."/>
        </authorList>
    </citation>
    <scope>NUCLEOTIDE SEQUENCE [LARGE SCALE GENOMIC DNA]</scope>
    <source>
        <strain evidence="4 5">BLCC-M114</strain>
    </source>
</reference>
<dbReference type="RefSeq" id="WP_283768162.1">
    <property type="nucleotide sequence ID" value="NZ_JAQOSO010000092.1"/>
</dbReference>
<dbReference type="PANTHER" id="PTHR44591">
    <property type="entry name" value="STRESS RESPONSE REGULATOR PROTEIN 1"/>
    <property type="match status" value="1"/>
</dbReference>
<name>A0ABT7B9N1_9CYAN</name>
<dbReference type="PROSITE" id="PS50110">
    <property type="entry name" value="RESPONSE_REGULATORY"/>
    <property type="match status" value="1"/>
</dbReference>
<feature type="domain" description="Response regulatory" evidence="3">
    <location>
        <begin position="23"/>
        <end position="139"/>
    </location>
</feature>
<dbReference type="Pfam" id="PF00072">
    <property type="entry name" value="Response_reg"/>
    <property type="match status" value="1"/>
</dbReference>
<protein>
    <submittedName>
        <fullName evidence="4">Response regulator</fullName>
    </submittedName>
</protein>
<keyword evidence="1 2" id="KW-0597">Phosphoprotein</keyword>
<evidence type="ECO:0000256" key="2">
    <source>
        <dbReference type="PROSITE-ProRule" id="PRU00169"/>
    </source>
</evidence>
<accession>A0ABT7B9N1</accession>
<dbReference type="CDD" id="cd17574">
    <property type="entry name" value="REC_OmpR"/>
    <property type="match status" value="1"/>
</dbReference>
<feature type="modified residue" description="4-aspartylphosphate" evidence="2">
    <location>
        <position position="72"/>
    </location>
</feature>
<dbReference type="EMBL" id="JAQOSO010000092">
    <property type="protein sequence ID" value="MDJ1175870.1"/>
    <property type="molecule type" value="Genomic_DNA"/>
</dbReference>
<dbReference type="InterPro" id="IPR011006">
    <property type="entry name" value="CheY-like_superfamily"/>
</dbReference>
<gene>
    <name evidence="4" type="ORF">PMG25_17410</name>
</gene>
<dbReference type="SMART" id="SM00448">
    <property type="entry name" value="REC"/>
    <property type="match status" value="1"/>
</dbReference>
<comment type="caution">
    <text evidence="4">The sequence shown here is derived from an EMBL/GenBank/DDBJ whole genome shotgun (WGS) entry which is preliminary data.</text>
</comment>
<keyword evidence="5" id="KW-1185">Reference proteome</keyword>
<dbReference type="InterPro" id="IPR050595">
    <property type="entry name" value="Bact_response_regulator"/>
</dbReference>
<evidence type="ECO:0000259" key="3">
    <source>
        <dbReference type="PROSITE" id="PS50110"/>
    </source>
</evidence>
<evidence type="ECO:0000256" key="1">
    <source>
        <dbReference type="ARBA" id="ARBA00022553"/>
    </source>
</evidence>
<dbReference type="PANTHER" id="PTHR44591:SF3">
    <property type="entry name" value="RESPONSE REGULATORY DOMAIN-CONTAINING PROTEIN"/>
    <property type="match status" value="1"/>
</dbReference>
<organism evidence="4 5">
    <name type="scientific">Roseofilum capinflatum BLCC-M114</name>
    <dbReference type="NCBI Taxonomy" id="3022440"/>
    <lineage>
        <taxon>Bacteria</taxon>
        <taxon>Bacillati</taxon>
        <taxon>Cyanobacteriota</taxon>
        <taxon>Cyanophyceae</taxon>
        <taxon>Desertifilales</taxon>
        <taxon>Desertifilaceae</taxon>
        <taxon>Roseofilum</taxon>
        <taxon>Roseofilum capinflatum</taxon>
    </lineage>
</organism>
<dbReference type="Proteomes" id="UP001235849">
    <property type="component" value="Unassembled WGS sequence"/>
</dbReference>
<dbReference type="Gene3D" id="3.40.50.2300">
    <property type="match status" value="1"/>
</dbReference>
<dbReference type="InterPro" id="IPR001789">
    <property type="entry name" value="Sig_transdc_resp-reg_receiver"/>
</dbReference>
<dbReference type="SUPFAM" id="SSF52172">
    <property type="entry name" value="CheY-like"/>
    <property type="match status" value="1"/>
</dbReference>
<evidence type="ECO:0000313" key="4">
    <source>
        <dbReference type="EMBL" id="MDJ1175870.1"/>
    </source>
</evidence>